<protein>
    <submittedName>
        <fullName evidence="2">Uncharacterized protein</fullName>
    </submittedName>
</protein>
<dbReference type="EMBL" id="JANDWU010000003">
    <property type="protein sequence ID" value="MCP9548467.1"/>
    <property type="molecule type" value="Genomic_DNA"/>
</dbReference>
<evidence type="ECO:0000313" key="10">
    <source>
        <dbReference type="Proteomes" id="UP001204486"/>
    </source>
</evidence>
<accession>A0A3E5E3N3</accession>
<reference evidence="7 8" key="1">
    <citation type="submission" date="2018-08" db="EMBL/GenBank/DDBJ databases">
        <title>A genome reference for cultivated species of the human gut microbiota.</title>
        <authorList>
            <person name="Zou Y."/>
            <person name="Xue W."/>
            <person name="Luo G."/>
        </authorList>
    </citation>
    <scope>NUCLEOTIDE SEQUENCE [LARGE SCALE GENOMIC DNA]</scope>
    <source>
        <strain evidence="5 8">AF15-25</strain>
        <strain evidence="4 7">AF24-12</strain>
        <strain evidence="6 9">AF46-2NS</strain>
    </source>
</reference>
<comment type="caution">
    <text evidence="2">The sequence shown here is derived from an EMBL/GenBank/DDBJ whole genome shotgun (WGS) entry which is preliminary data.</text>
</comment>
<name>A0A3E5E3N3_9BACT</name>
<evidence type="ECO:0000313" key="6">
    <source>
        <dbReference type="EMBL" id="RHK09913.1"/>
    </source>
</evidence>
<reference evidence="3" key="3">
    <citation type="submission" date="2022-11" db="EMBL/GenBank/DDBJ databases">
        <title>Genomic repertoires linked with pathogenic potency of arthritogenic Prevotella copri isolated from the gut of rheumatoid arthritis patients.</title>
        <authorList>
            <person name="Nii T."/>
            <person name="Maeda Y."/>
            <person name="Motooka D."/>
            <person name="Naito M."/>
            <person name="Matsumoto Y."/>
            <person name="Ogawa T."/>
            <person name="Oguro-Igashira E."/>
            <person name="Kishikawa T."/>
            <person name="Yamashita M."/>
            <person name="Koizumi S."/>
            <person name="Kurakawa T."/>
            <person name="Okumura R."/>
            <person name="Kayama H."/>
            <person name="Murakami M."/>
            <person name="Sakaguchi T."/>
            <person name="Das B."/>
            <person name="Nakamura S."/>
            <person name="Okada Y."/>
            <person name="Kumanogoh A."/>
            <person name="Takeda K."/>
        </authorList>
    </citation>
    <scope>NUCLEOTIDE SEQUENCE</scope>
    <source>
        <strain evidence="3">N016-13</strain>
    </source>
</reference>
<dbReference type="EMBL" id="JAPDUS010000042">
    <property type="protein sequence ID" value="MCW4094805.1"/>
    <property type="molecule type" value="Genomic_DNA"/>
</dbReference>
<evidence type="ECO:0000313" key="1">
    <source>
        <dbReference type="EMBL" id="MCP9548467.1"/>
    </source>
</evidence>
<evidence type="ECO:0000313" key="7">
    <source>
        <dbReference type="Proteomes" id="UP000283872"/>
    </source>
</evidence>
<dbReference type="EMBL" id="JANDWN010000024">
    <property type="protein sequence ID" value="MCP9600241.1"/>
    <property type="molecule type" value="Genomic_DNA"/>
</dbReference>
<gene>
    <name evidence="6" type="ORF">DW079_09045</name>
    <name evidence="5" type="ORF">DWW35_12405</name>
    <name evidence="4" type="ORF">DWY11_05970</name>
    <name evidence="2" type="ORF">NNC55_09780</name>
    <name evidence="1" type="ORF">NNC68_03110</name>
    <name evidence="3" type="ORF">ONT05_14890</name>
</gene>
<proteinExistence type="predicted"/>
<evidence type="ECO:0000313" key="8">
    <source>
        <dbReference type="Proteomes" id="UP000285236"/>
    </source>
</evidence>
<dbReference type="EMBL" id="QRVA01000010">
    <property type="protein sequence ID" value="RGS16996.1"/>
    <property type="molecule type" value="Genomic_DNA"/>
</dbReference>
<organism evidence="2 10">
    <name type="scientific">Segatella copri</name>
    <dbReference type="NCBI Taxonomy" id="165179"/>
    <lineage>
        <taxon>Bacteria</taxon>
        <taxon>Pseudomonadati</taxon>
        <taxon>Bacteroidota</taxon>
        <taxon>Bacteroidia</taxon>
        <taxon>Bacteroidales</taxon>
        <taxon>Prevotellaceae</taxon>
        <taxon>Segatella</taxon>
    </lineage>
</organism>
<evidence type="ECO:0000313" key="5">
    <source>
        <dbReference type="EMBL" id="RGU93171.1"/>
    </source>
</evidence>
<dbReference type="Proteomes" id="UP001209074">
    <property type="component" value="Unassembled WGS sequence"/>
</dbReference>
<dbReference type="EMBL" id="QRYP01000040">
    <property type="protein sequence ID" value="RGU93171.1"/>
    <property type="molecule type" value="Genomic_DNA"/>
</dbReference>
<evidence type="ECO:0000313" key="4">
    <source>
        <dbReference type="EMBL" id="RGS16996.1"/>
    </source>
</evidence>
<dbReference type="RefSeq" id="WP_117586854.1">
    <property type="nucleotide sequence ID" value="NZ_JANDWK010000022.1"/>
</dbReference>
<evidence type="ECO:0000313" key="3">
    <source>
        <dbReference type="EMBL" id="MCW4094805.1"/>
    </source>
</evidence>
<sequence>METINIQFQVPSTGQYTLDEFVAKLKDYAEKLASSISKSGNSFQERYMSQAEQEAYVAESLNRALDELEAHKKNGTKPMDARELLRRLREEEA</sequence>
<reference evidence="2" key="2">
    <citation type="submission" date="2022-07" db="EMBL/GenBank/DDBJ databases">
        <title>Prevotella copri.</title>
        <authorList>
            <person name="Yang C."/>
        </authorList>
    </citation>
    <scope>NUCLEOTIDE SEQUENCE</scope>
    <source>
        <strain evidence="2">HF1476</strain>
        <strain evidence="1">HF1805</strain>
    </source>
</reference>
<dbReference type="Proteomes" id="UP000286211">
    <property type="component" value="Unassembled WGS sequence"/>
</dbReference>
<dbReference type="Proteomes" id="UP001205506">
    <property type="component" value="Unassembled WGS sequence"/>
</dbReference>
<dbReference type="Proteomes" id="UP001204486">
    <property type="component" value="Unassembled WGS sequence"/>
</dbReference>
<evidence type="ECO:0000313" key="2">
    <source>
        <dbReference type="EMBL" id="MCP9600241.1"/>
    </source>
</evidence>
<evidence type="ECO:0000313" key="9">
    <source>
        <dbReference type="Proteomes" id="UP000286211"/>
    </source>
</evidence>
<dbReference type="Proteomes" id="UP000283872">
    <property type="component" value="Unassembled WGS sequence"/>
</dbReference>
<dbReference type="AlphaFoldDB" id="A0A3E5E3N3"/>
<dbReference type="EMBL" id="QRNB01000043">
    <property type="protein sequence ID" value="RHK09913.1"/>
    <property type="molecule type" value="Genomic_DNA"/>
</dbReference>
<dbReference type="Proteomes" id="UP000285236">
    <property type="component" value="Unassembled WGS sequence"/>
</dbReference>